<name>A0A1Y6KZE7_9GAMM</name>
<dbReference type="RefSeq" id="WP_087820508.1">
    <property type="nucleotide sequence ID" value="NZ_FYAH01000002.1"/>
</dbReference>
<dbReference type="Pfam" id="PF14229">
    <property type="entry name" value="DUF4332"/>
    <property type="match status" value="1"/>
</dbReference>
<dbReference type="Proteomes" id="UP000196485">
    <property type="component" value="Unassembled WGS sequence"/>
</dbReference>
<proteinExistence type="predicted"/>
<accession>A0A1Y6KZE7</accession>
<feature type="domain" description="DUF4332" evidence="1">
    <location>
        <begin position="8"/>
        <end position="126"/>
    </location>
</feature>
<organism evidence="2 3">
    <name type="scientific">Photobacterium aquimaris</name>
    <dbReference type="NCBI Taxonomy" id="512643"/>
    <lineage>
        <taxon>Bacteria</taxon>
        <taxon>Pseudomonadati</taxon>
        <taxon>Pseudomonadota</taxon>
        <taxon>Gammaproteobacteria</taxon>
        <taxon>Vibrionales</taxon>
        <taxon>Vibrionaceae</taxon>
        <taxon>Photobacterium</taxon>
    </lineage>
</organism>
<dbReference type="Gene3D" id="1.10.150.20">
    <property type="entry name" value="5' to 3' exonuclease, C-terminal subdomain"/>
    <property type="match status" value="1"/>
</dbReference>
<protein>
    <recommendedName>
        <fullName evidence="1">DUF4332 domain-containing protein</fullName>
    </recommendedName>
</protein>
<evidence type="ECO:0000313" key="3">
    <source>
        <dbReference type="Proteomes" id="UP000196485"/>
    </source>
</evidence>
<reference evidence="3" key="1">
    <citation type="submission" date="2017-06" db="EMBL/GenBank/DDBJ databases">
        <authorList>
            <person name="Rodrigo-Torres L."/>
            <person name="Arahal R. D."/>
            <person name="Lucena T."/>
        </authorList>
    </citation>
    <scope>NUCLEOTIDE SEQUENCE [LARGE SCALE GENOMIC DNA]</scope>
    <source>
        <strain evidence="3">type strain: CECT 9192</strain>
    </source>
</reference>
<dbReference type="EMBL" id="FYAH01000002">
    <property type="protein sequence ID" value="SMY16457.1"/>
    <property type="molecule type" value="Genomic_DNA"/>
</dbReference>
<evidence type="ECO:0000313" key="2">
    <source>
        <dbReference type="EMBL" id="SMY16457.1"/>
    </source>
</evidence>
<gene>
    <name evidence="2" type="ORF">PAQU9191_01688</name>
</gene>
<keyword evidence="3" id="KW-1185">Reference proteome</keyword>
<dbReference type="AlphaFoldDB" id="A0A1Y6KZE7"/>
<evidence type="ECO:0000259" key="1">
    <source>
        <dbReference type="Pfam" id="PF14229"/>
    </source>
</evidence>
<dbReference type="InterPro" id="IPR025567">
    <property type="entry name" value="DUF4332"/>
</dbReference>
<sequence>MTKLVSVEGIGETYAAKLEAIGVSTVAQLLEQGAKPSGRKMLAEKTAISSKLILKWINRADLSRIKGVSTQYADLLESAGVDTVPELAQRNADNLHTKMVEVNEAKSLVRQLPPLSAVEDWVAQAKLLPRAIEY</sequence>